<keyword evidence="1" id="KW-0732">Signal</keyword>
<protein>
    <recommendedName>
        <fullName evidence="4">PEP-CTERM sorting domain-containing protein</fullName>
    </recommendedName>
</protein>
<comment type="caution">
    <text evidence="2">The sequence shown here is derived from an EMBL/GenBank/DDBJ whole genome shotgun (WGS) entry which is preliminary data.</text>
</comment>
<dbReference type="RefSeq" id="WP_193800876.1">
    <property type="nucleotide sequence ID" value="NZ_JADEWC010000016.1"/>
</dbReference>
<name>A0ABR9V5D0_9CHRO</name>
<organism evidence="2 3">
    <name type="scientific">Cyanobacterium stanieri LEGE 03274</name>
    <dbReference type="NCBI Taxonomy" id="1828756"/>
    <lineage>
        <taxon>Bacteria</taxon>
        <taxon>Bacillati</taxon>
        <taxon>Cyanobacteriota</taxon>
        <taxon>Cyanophyceae</taxon>
        <taxon>Oscillatoriophycideae</taxon>
        <taxon>Chroococcales</taxon>
        <taxon>Geminocystaceae</taxon>
        <taxon>Cyanobacterium</taxon>
    </lineage>
</organism>
<proteinExistence type="predicted"/>
<evidence type="ECO:0008006" key="4">
    <source>
        <dbReference type="Google" id="ProtNLM"/>
    </source>
</evidence>
<feature type="signal peptide" evidence="1">
    <location>
        <begin position="1"/>
        <end position="29"/>
    </location>
</feature>
<dbReference type="Proteomes" id="UP000654604">
    <property type="component" value="Unassembled WGS sequence"/>
</dbReference>
<sequence length="270" mass="27844">MVGNTLGKYLAVGSLAFTGIFAHTTMADAAIITGDQFNFTGNLYFTGAQFDFTGPPVTTANTPNVAGGFRITSDTPTNGTDFANGIDGIGTGGNGSILDLRAADCPAIVCTTITQAGPIVNNANPNNSVANFMTFNNTGAGGLLNFGIQLDSIQRVLLLNGDIADPSSTLNQIAFDVSGIFTDNITGDIFKATGRFTPNVEAALQNVSIAQLEANPDTFLPSSGSASYTGVWQIGRQVTTPEPSAIGGLIAFGFLGSMTVLKKKKAKALN</sequence>
<feature type="chain" id="PRO_5046856319" description="PEP-CTERM sorting domain-containing protein" evidence="1">
    <location>
        <begin position="30"/>
        <end position="270"/>
    </location>
</feature>
<evidence type="ECO:0000313" key="3">
    <source>
        <dbReference type="Proteomes" id="UP000654604"/>
    </source>
</evidence>
<gene>
    <name evidence="2" type="ORF">IQ215_08420</name>
</gene>
<reference evidence="2 3" key="1">
    <citation type="submission" date="2020-10" db="EMBL/GenBank/DDBJ databases">
        <authorList>
            <person name="Castelo-Branco R."/>
            <person name="Eusebio N."/>
            <person name="Adriana R."/>
            <person name="Vieira A."/>
            <person name="Brugerolle De Fraissinette N."/>
            <person name="Rezende De Castro R."/>
            <person name="Schneider M.P."/>
            <person name="Vasconcelos V."/>
            <person name="Leao P.N."/>
        </authorList>
    </citation>
    <scope>NUCLEOTIDE SEQUENCE [LARGE SCALE GENOMIC DNA]</scope>
    <source>
        <strain evidence="2 3">LEGE 03274</strain>
    </source>
</reference>
<dbReference type="EMBL" id="JADEWC010000016">
    <property type="protein sequence ID" value="MBE9222721.1"/>
    <property type="molecule type" value="Genomic_DNA"/>
</dbReference>
<evidence type="ECO:0000256" key="1">
    <source>
        <dbReference type="SAM" id="SignalP"/>
    </source>
</evidence>
<accession>A0ABR9V5D0</accession>
<keyword evidence="3" id="KW-1185">Reference proteome</keyword>
<evidence type="ECO:0000313" key="2">
    <source>
        <dbReference type="EMBL" id="MBE9222721.1"/>
    </source>
</evidence>